<evidence type="ECO:0000313" key="14">
    <source>
        <dbReference type="EMBL" id="MFC6644468.1"/>
    </source>
</evidence>
<dbReference type="InterPro" id="IPR001505">
    <property type="entry name" value="Copper_CuA"/>
</dbReference>
<dbReference type="PROSITE" id="PS50857">
    <property type="entry name" value="COX2_CUA"/>
    <property type="match status" value="1"/>
</dbReference>
<keyword evidence="6" id="KW-0479">Metal-binding</keyword>
<dbReference type="PRINTS" id="PR01166">
    <property type="entry name" value="CYCOXIDASEII"/>
</dbReference>
<comment type="subcellular location">
    <subcellularLocation>
        <location evidence="1">Membrane</location>
        <topology evidence="1">Multi-pass membrane protein</topology>
    </subcellularLocation>
</comment>
<evidence type="ECO:0000259" key="13">
    <source>
        <dbReference type="PROSITE" id="PS50857"/>
    </source>
</evidence>
<dbReference type="Gene3D" id="1.10.287.90">
    <property type="match status" value="1"/>
</dbReference>
<dbReference type="PANTHER" id="PTHR22888">
    <property type="entry name" value="CYTOCHROME C OXIDASE, SUBUNIT II"/>
    <property type="match status" value="1"/>
</dbReference>
<proteinExistence type="inferred from homology"/>
<evidence type="ECO:0000256" key="11">
    <source>
        <dbReference type="ARBA" id="ARBA00023136"/>
    </source>
</evidence>
<evidence type="ECO:0000256" key="8">
    <source>
        <dbReference type="ARBA" id="ARBA00022982"/>
    </source>
</evidence>
<keyword evidence="10" id="KW-0186">Copper</keyword>
<evidence type="ECO:0000256" key="6">
    <source>
        <dbReference type="ARBA" id="ARBA00022723"/>
    </source>
</evidence>
<keyword evidence="15" id="KW-1185">Reference proteome</keyword>
<dbReference type="Pfam" id="PF00116">
    <property type="entry name" value="COX2"/>
    <property type="match status" value="1"/>
</dbReference>
<name>A0ABW1Z8H7_9BACT</name>
<dbReference type="PROSITE" id="PS00078">
    <property type="entry name" value="COX2"/>
    <property type="match status" value="1"/>
</dbReference>
<keyword evidence="4" id="KW-0813">Transport</keyword>
<evidence type="ECO:0000256" key="1">
    <source>
        <dbReference type="ARBA" id="ARBA00004141"/>
    </source>
</evidence>
<comment type="caution">
    <text evidence="14">The sequence shown here is derived from an EMBL/GenBank/DDBJ whole genome shotgun (WGS) entry which is preliminary data.</text>
</comment>
<evidence type="ECO:0000313" key="15">
    <source>
        <dbReference type="Proteomes" id="UP001596391"/>
    </source>
</evidence>
<keyword evidence="11 12" id="KW-0472">Membrane</keyword>
<gene>
    <name evidence="14" type="ORF">ACFQBQ_02460</name>
</gene>
<dbReference type="InterPro" id="IPR008972">
    <property type="entry name" value="Cupredoxin"/>
</dbReference>
<keyword evidence="5 12" id="KW-0812">Transmembrane</keyword>
<reference evidence="15" key="1">
    <citation type="journal article" date="2019" name="Int. J. Syst. Evol. Microbiol.">
        <title>The Global Catalogue of Microorganisms (GCM) 10K type strain sequencing project: providing services to taxonomists for standard genome sequencing and annotation.</title>
        <authorList>
            <consortium name="The Broad Institute Genomics Platform"/>
            <consortium name="The Broad Institute Genome Sequencing Center for Infectious Disease"/>
            <person name="Wu L."/>
            <person name="Ma J."/>
        </authorList>
    </citation>
    <scope>NUCLEOTIDE SEQUENCE [LARGE SCALE GENOMIC DNA]</scope>
    <source>
        <strain evidence="15">CGMCC 1.16026</strain>
    </source>
</reference>
<keyword evidence="8" id="KW-0249">Electron transport</keyword>
<evidence type="ECO:0000256" key="2">
    <source>
        <dbReference type="ARBA" id="ARBA00007866"/>
    </source>
</evidence>
<protein>
    <recommendedName>
        <fullName evidence="3">cytochrome-c oxidase</fullName>
        <ecNumber evidence="3">7.1.1.9</ecNumber>
    </recommendedName>
</protein>
<evidence type="ECO:0000256" key="12">
    <source>
        <dbReference type="SAM" id="Phobius"/>
    </source>
</evidence>
<dbReference type="CDD" id="cd13919">
    <property type="entry name" value="CuRO_HCO_II_like_5"/>
    <property type="match status" value="1"/>
</dbReference>
<evidence type="ECO:0000256" key="4">
    <source>
        <dbReference type="ARBA" id="ARBA00022448"/>
    </source>
</evidence>
<dbReference type="Proteomes" id="UP001596391">
    <property type="component" value="Unassembled WGS sequence"/>
</dbReference>
<feature type="domain" description="Cytochrome oxidase subunit II copper A binding" evidence="13">
    <location>
        <begin position="98"/>
        <end position="240"/>
    </location>
</feature>
<feature type="transmembrane region" description="Helical" evidence="12">
    <location>
        <begin position="34"/>
        <end position="52"/>
    </location>
</feature>
<dbReference type="EMBL" id="JBHSWI010000001">
    <property type="protein sequence ID" value="MFC6644468.1"/>
    <property type="molecule type" value="Genomic_DNA"/>
</dbReference>
<dbReference type="EC" id="7.1.1.9" evidence="3"/>
<evidence type="ECO:0000256" key="9">
    <source>
        <dbReference type="ARBA" id="ARBA00022989"/>
    </source>
</evidence>
<accession>A0ABW1Z8H7</accession>
<evidence type="ECO:0000256" key="10">
    <source>
        <dbReference type="ARBA" id="ARBA00023008"/>
    </source>
</evidence>
<feature type="transmembrane region" description="Helical" evidence="12">
    <location>
        <begin position="64"/>
        <end position="83"/>
    </location>
</feature>
<sequence length="245" mass="27196">MIAVAALQLANWPLPFDAGNNAAFDRYLRLNLNVILVLFAVANVMLLVGVLLRKRKATPWRQFAIEYAPLTVFACALIAVAIYSEQLWARQRFVGAAPDAMQVEVTGVQFVWYFRYPGKDAHFGQTKPQFIAPGEGNPLGLDRSDPTSNDDIVTSELVLPAGREVDLALESQDVIHGFSVPELRIKQYATPGQRGHLHFTATKPGSYAILCANVCGMGHYRMTSTLRVVTPEEFAAWLRAHEVKR</sequence>
<dbReference type="InterPro" id="IPR036257">
    <property type="entry name" value="Cyt_c_oxidase_su2_TM_sf"/>
</dbReference>
<dbReference type="InterPro" id="IPR045187">
    <property type="entry name" value="CcO_II"/>
</dbReference>
<dbReference type="Gene3D" id="2.60.40.420">
    <property type="entry name" value="Cupredoxins - blue copper proteins"/>
    <property type="match status" value="1"/>
</dbReference>
<comment type="similarity">
    <text evidence="2">Belongs to the cytochrome c oxidase subunit 2 family.</text>
</comment>
<dbReference type="RefSeq" id="WP_263372404.1">
    <property type="nucleotide sequence ID" value="NZ_JAGSYD010000005.1"/>
</dbReference>
<evidence type="ECO:0000256" key="3">
    <source>
        <dbReference type="ARBA" id="ARBA00012949"/>
    </source>
</evidence>
<organism evidence="14 15">
    <name type="scientific">Granulicella cerasi</name>
    <dbReference type="NCBI Taxonomy" id="741063"/>
    <lineage>
        <taxon>Bacteria</taxon>
        <taxon>Pseudomonadati</taxon>
        <taxon>Acidobacteriota</taxon>
        <taxon>Terriglobia</taxon>
        <taxon>Terriglobales</taxon>
        <taxon>Acidobacteriaceae</taxon>
        <taxon>Granulicella</taxon>
    </lineage>
</organism>
<evidence type="ECO:0000256" key="5">
    <source>
        <dbReference type="ARBA" id="ARBA00022692"/>
    </source>
</evidence>
<dbReference type="PANTHER" id="PTHR22888:SF9">
    <property type="entry name" value="CYTOCHROME C OXIDASE SUBUNIT 2"/>
    <property type="match status" value="1"/>
</dbReference>
<evidence type="ECO:0000256" key="7">
    <source>
        <dbReference type="ARBA" id="ARBA00022967"/>
    </source>
</evidence>
<dbReference type="SUPFAM" id="SSF49503">
    <property type="entry name" value="Cupredoxins"/>
    <property type="match status" value="1"/>
</dbReference>
<dbReference type="InterPro" id="IPR002429">
    <property type="entry name" value="CcO_II-like_C"/>
</dbReference>
<keyword evidence="7" id="KW-1278">Translocase</keyword>
<keyword evidence="9 12" id="KW-1133">Transmembrane helix</keyword>